<evidence type="ECO:0000256" key="1">
    <source>
        <dbReference type="SAM" id="MobiDB-lite"/>
    </source>
</evidence>
<organism evidence="2 3">
    <name type="scientific">Daubentonia madagascariensis</name>
    <name type="common">Aye-aye</name>
    <name type="synonym">Sciurus madagascariensis</name>
    <dbReference type="NCBI Taxonomy" id="31869"/>
    <lineage>
        <taxon>Eukaryota</taxon>
        <taxon>Metazoa</taxon>
        <taxon>Chordata</taxon>
        <taxon>Craniata</taxon>
        <taxon>Vertebrata</taxon>
        <taxon>Euteleostomi</taxon>
        <taxon>Mammalia</taxon>
        <taxon>Eutheria</taxon>
        <taxon>Euarchontoglires</taxon>
        <taxon>Primates</taxon>
        <taxon>Strepsirrhini</taxon>
        <taxon>Chiromyiformes</taxon>
        <taxon>Daubentoniidae</taxon>
        <taxon>Daubentonia</taxon>
    </lineage>
</organism>
<dbReference type="Proteomes" id="UP001610411">
    <property type="component" value="Unassembled WGS sequence"/>
</dbReference>
<comment type="caution">
    <text evidence="2">The sequence shown here is derived from an EMBL/GenBank/DDBJ whole genome shotgun (WGS) entry which is preliminary data.</text>
</comment>
<reference evidence="2 3" key="1">
    <citation type="journal article" date="2024" name="G3 (Bethesda)">
        <title>A hybrid genome assembly of the endangered aye-aye (Daubentonia madagascariensis).</title>
        <authorList>
            <person name="Versoza C.J."/>
            <person name="Pfeifer S.P."/>
        </authorList>
    </citation>
    <scope>NUCLEOTIDE SEQUENCE [LARGE SCALE GENOMIC DNA]</scope>
    <source>
        <strain evidence="2">6821</strain>
    </source>
</reference>
<evidence type="ECO:0000313" key="3">
    <source>
        <dbReference type="Proteomes" id="UP001610411"/>
    </source>
</evidence>
<gene>
    <name evidence="2" type="ORF">WCI35_013557</name>
</gene>
<keyword evidence="3" id="KW-1185">Reference proteome</keyword>
<dbReference type="AlphaFoldDB" id="A0ABD2EAL6"/>
<protein>
    <submittedName>
        <fullName evidence="2">Monocarboxylate transporter 3 isoform 2</fullName>
    </submittedName>
</protein>
<accession>A0ABD2EAL6</accession>
<dbReference type="EMBL" id="JBFSEQ010000005">
    <property type="protein sequence ID" value="KAL2775621.1"/>
    <property type="molecule type" value="Genomic_DNA"/>
</dbReference>
<name>A0ABD2EAL6_DAUMA</name>
<evidence type="ECO:0000313" key="2">
    <source>
        <dbReference type="EMBL" id="KAL2775621.1"/>
    </source>
</evidence>
<feature type="region of interest" description="Disordered" evidence="1">
    <location>
        <begin position="1"/>
        <end position="73"/>
    </location>
</feature>
<proteinExistence type="predicted"/>
<feature type="compositionally biased region" description="Basic and acidic residues" evidence="1">
    <location>
        <begin position="64"/>
        <end position="73"/>
    </location>
</feature>
<feature type="compositionally biased region" description="Acidic residues" evidence="1">
    <location>
        <begin position="24"/>
        <end position="37"/>
    </location>
</feature>
<sequence>MAVATKCCLRSSKDTLSGPGTEGEASDTEEAEAEGDPEPLPVGTEEPGSLEALEVGSPGPEVEAEPRPAPESP</sequence>